<dbReference type="EMBL" id="JBFSHR010000053">
    <property type="protein sequence ID" value="MEX6430441.1"/>
    <property type="molecule type" value="Genomic_DNA"/>
</dbReference>
<organism evidence="2 3">
    <name type="scientific">Ferrimicrobium acidiphilum</name>
    <dbReference type="NCBI Taxonomy" id="121039"/>
    <lineage>
        <taxon>Bacteria</taxon>
        <taxon>Bacillati</taxon>
        <taxon>Actinomycetota</taxon>
        <taxon>Acidimicrobiia</taxon>
        <taxon>Acidimicrobiales</taxon>
        <taxon>Acidimicrobiaceae</taxon>
        <taxon>Ferrimicrobium</taxon>
    </lineage>
</organism>
<evidence type="ECO:0000259" key="1">
    <source>
        <dbReference type="Pfam" id="PF01609"/>
    </source>
</evidence>
<evidence type="ECO:0000313" key="3">
    <source>
        <dbReference type="Proteomes" id="UP001560267"/>
    </source>
</evidence>
<dbReference type="InterPro" id="IPR002559">
    <property type="entry name" value="Transposase_11"/>
</dbReference>
<feature type="domain" description="Transposase IS4-like" evidence="1">
    <location>
        <begin position="7"/>
        <end position="88"/>
    </location>
</feature>
<dbReference type="PANTHER" id="PTHR33408">
    <property type="entry name" value="TRANSPOSASE"/>
    <property type="match status" value="1"/>
</dbReference>
<evidence type="ECO:0000313" key="2">
    <source>
        <dbReference type="EMBL" id="MEX6430441.1"/>
    </source>
</evidence>
<dbReference type="PANTHER" id="PTHR33408:SF2">
    <property type="entry name" value="TRANSPOSASE DDE DOMAIN-CONTAINING PROTEIN"/>
    <property type="match status" value="1"/>
</dbReference>
<protein>
    <submittedName>
        <fullName evidence="2">Transposase</fullName>
    </submittedName>
</protein>
<accession>A0ABV3Y4F7</accession>
<dbReference type="Pfam" id="PF01609">
    <property type="entry name" value="DDE_Tnp_1"/>
    <property type="match status" value="1"/>
</dbReference>
<sequence>MMRTNDGFHFAYNAQAVVDEGSQVIVATKVTQGATDVNELIPMIEETTTSLKGANITRSPRVLLADAGYCSQANLTHIGESNINALIATGRMKHNE</sequence>
<keyword evidence="3" id="KW-1185">Reference proteome</keyword>
<comment type="caution">
    <text evidence="2">The sequence shown here is derived from an EMBL/GenBank/DDBJ whole genome shotgun (WGS) entry which is preliminary data.</text>
</comment>
<dbReference type="Proteomes" id="UP001560267">
    <property type="component" value="Unassembled WGS sequence"/>
</dbReference>
<gene>
    <name evidence="2" type="ORF">AB6A68_11450</name>
</gene>
<reference evidence="2 3" key="1">
    <citation type="submission" date="2024-07" db="EMBL/GenBank/DDBJ databases">
        <title>Draft Genome Sequence of Ferrimicrobium acidiphilum Strain YE2023, Isolated from a Pulp of Bioleach Reactor.</title>
        <authorList>
            <person name="Elkina Y.A."/>
            <person name="Bulaeva A.G."/>
            <person name="Beletsky A.V."/>
            <person name="Mardanov A.V."/>
        </authorList>
    </citation>
    <scope>NUCLEOTIDE SEQUENCE [LARGE SCALE GENOMIC DNA]</scope>
    <source>
        <strain evidence="2 3">YE2023</strain>
    </source>
</reference>
<proteinExistence type="predicted"/>
<name>A0ABV3Y4F7_9ACTN</name>